<dbReference type="InterPro" id="IPR045851">
    <property type="entry name" value="AMP-bd_C_sf"/>
</dbReference>
<dbReference type="OrthoDB" id="580775at2"/>
<dbReference type="Proteomes" id="UP000183994">
    <property type="component" value="Unassembled WGS sequence"/>
</dbReference>
<keyword evidence="2" id="KW-1185">Reference proteome</keyword>
<sequence>MAVPGFPENPDSQQRSQHQLERLQETLNRAYRSVPFYQAAFKEKNIDPLDVGGLEDLAKLPFTERRHLAENYPYGLFAVPLRDIVRIHTAPGEGQAPSVSGYTAQDLDLWRGLVARALAAAGVNANDIMQIFLDPGLASWGRGYKDGAEELEASVIPLTALPLEKQQMVLKDYKTSVVVTTPSSAEELCQGLYAKGINPNELALKTLIFAGEPITLEDRKVIAGKLHVDTWVHYGLSEVPGPAIAFECKAHEGLHVSEDHFYPEIINPSTGEPAAPGEEGELVLTTLTTRAFPLIRFRTGDRVSYIQEPCSCGRTLCRINWHQERTDNIVVIKGVKVHHAQVMAHISKALGFTPTCCRLLAGKKGDRVGLEVWLGMDETIFSDEIKELEKVVDNVENALIQELGITARVRLAEGEVECAEPGRREVAP</sequence>
<dbReference type="RefSeq" id="WP_073472263.1">
    <property type="nucleotide sequence ID" value="NZ_FQZU01000001.1"/>
</dbReference>
<dbReference type="EMBL" id="FQZU01000001">
    <property type="protein sequence ID" value="SHI66227.1"/>
    <property type="molecule type" value="Genomic_DNA"/>
</dbReference>
<proteinExistence type="predicted"/>
<name>A0A1M6CYZ7_9BACT</name>
<dbReference type="STRING" id="1121393.SAMN02745216_00365"/>
<accession>A0A1M6CYZ7</accession>
<evidence type="ECO:0000313" key="1">
    <source>
        <dbReference type="EMBL" id="SHI66227.1"/>
    </source>
</evidence>
<dbReference type="PANTHER" id="PTHR43845:SF1">
    <property type="entry name" value="BLR5969 PROTEIN"/>
    <property type="match status" value="1"/>
</dbReference>
<reference evidence="2" key="1">
    <citation type="submission" date="2016-11" db="EMBL/GenBank/DDBJ databases">
        <authorList>
            <person name="Varghese N."/>
            <person name="Submissions S."/>
        </authorList>
    </citation>
    <scope>NUCLEOTIDE SEQUENCE [LARGE SCALE GENOMIC DNA]</scope>
    <source>
        <strain evidence="2">DSM 16219</strain>
    </source>
</reference>
<protein>
    <submittedName>
        <fullName evidence="1">Phenylacetate-CoA ligase</fullName>
    </submittedName>
</protein>
<dbReference type="SUPFAM" id="SSF56801">
    <property type="entry name" value="Acetyl-CoA synthetase-like"/>
    <property type="match status" value="1"/>
</dbReference>
<keyword evidence="1" id="KW-0436">Ligase</keyword>
<dbReference type="Gene3D" id="3.40.50.12780">
    <property type="entry name" value="N-terminal domain of ligase-like"/>
    <property type="match status" value="1"/>
</dbReference>
<dbReference type="Gene3D" id="3.30.300.30">
    <property type="match status" value="1"/>
</dbReference>
<dbReference type="GO" id="GO:0016874">
    <property type="term" value="F:ligase activity"/>
    <property type="evidence" value="ECO:0007669"/>
    <property type="project" value="UniProtKB-KW"/>
</dbReference>
<evidence type="ECO:0000313" key="2">
    <source>
        <dbReference type="Proteomes" id="UP000183994"/>
    </source>
</evidence>
<dbReference type="PANTHER" id="PTHR43845">
    <property type="entry name" value="BLR5969 PROTEIN"/>
    <property type="match status" value="1"/>
</dbReference>
<dbReference type="InterPro" id="IPR042099">
    <property type="entry name" value="ANL_N_sf"/>
</dbReference>
<dbReference type="AlphaFoldDB" id="A0A1M6CYZ7"/>
<organism evidence="1 2">
    <name type="scientific">Desulfatibacillum alkenivorans DSM 16219</name>
    <dbReference type="NCBI Taxonomy" id="1121393"/>
    <lineage>
        <taxon>Bacteria</taxon>
        <taxon>Pseudomonadati</taxon>
        <taxon>Thermodesulfobacteriota</taxon>
        <taxon>Desulfobacteria</taxon>
        <taxon>Desulfobacterales</taxon>
        <taxon>Desulfatibacillaceae</taxon>
        <taxon>Desulfatibacillum</taxon>
    </lineage>
</organism>
<gene>
    <name evidence="1" type="ORF">SAMN02745216_00365</name>
</gene>